<evidence type="ECO:0000313" key="2">
    <source>
        <dbReference type="EMBL" id="WAR10489.1"/>
    </source>
</evidence>
<keyword evidence="3" id="KW-1185">Reference proteome</keyword>
<name>A0ABY7EQ02_MYAAR</name>
<accession>A0ABY7EQ02</accession>
<dbReference type="EMBL" id="CP111018">
    <property type="protein sequence ID" value="WAR10489.1"/>
    <property type="molecule type" value="Genomic_DNA"/>
</dbReference>
<keyword evidence="1" id="KW-0175">Coiled coil</keyword>
<feature type="coiled-coil region" evidence="1">
    <location>
        <begin position="58"/>
        <end position="99"/>
    </location>
</feature>
<proteinExistence type="predicted"/>
<dbReference type="Proteomes" id="UP001164746">
    <property type="component" value="Chromosome 7"/>
</dbReference>
<sequence>MDSQKDFVVSQHIGFQKVNRTLQATSDPAMLDLENSTSCLQIVKAHLETVEGEVNSIAKQVQKDISSTEIKLNDSNEKLKTVEASYDNCLENIALLEKRKQECDADSKLELARAHNNWKAIKPSITKAAKDIRLIYALGYIASAALSPFTLGGSMAVTACTHAVAVARISSDIGDTMSIATKIAESYKLTARQLVDDIQELSVKCKIEEAEMKRLKSETGEMGRS</sequence>
<gene>
    <name evidence="2" type="ORF">MAR_035565</name>
</gene>
<protein>
    <submittedName>
        <fullName evidence="2">Uncharacterized protein</fullName>
    </submittedName>
</protein>
<evidence type="ECO:0000256" key="1">
    <source>
        <dbReference type="SAM" id="Coils"/>
    </source>
</evidence>
<feature type="coiled-coil region" evidence="1">
    <location>
        <begin position="191"/>
        <end position="218"/>
    </location>
</feature>
<reference evidence="2" key="1">
    <citation type="submission" date="2022-11" db="EMBL/GenBank/DDBJ databases">
        <title>Centuries of genome instability and evolution in soft-shell clam transmissible cancer (bioRxiv).</title>
        <authorList>
            <person name="Hart S.F.M."/>
            <person name="Yonemitsu M.A."/>
            <person name="Giersch R.M."/>
            <person name="Beal B.F."/>
            <person name="Arriagada G."/>
            <person name="Davis B.W."/>
            <person name="Ostrander E.A."/>
            <person name="Goff S.P."/>
            <person name="Metzger M.J."/>
        </authorList>
    </citation>
    <scope>NUCLEOTIDE SEQUENCE</scope>
    <source>
        <strain evidence="2">MELC-2E11</strain>
        <tissue evidence="2">Siphon/mantle</tissue>
    </source>
</reference>
<evidence type="ECO:0000313" key="3">
    <source>
        <dbReference type="Proteomes" id="UP001164746"/>
    </source>
</evidence>
<organism evidence="2 3">
    <name type="scientific">Mya arenaria</name>
    <name type="common">Soft-shell clam</name>
    <dbReference type="NCBI Taxonomy" id="6604"/>
    <lineage>
        <taxon>Eukaryota</taxon>
        <taxon>Metazoa</taxon>
        <taxon>Spiralia</taxon>
        <taxon>Lophotrochozoa</taxon>
        <taxon>Mollusca</taxon>
        <taxon>Bivalvia</taxon>
        <taxon>Autobranchia</taxon>
        <taxon>Heteroconchia</taxon>
        <taxon>Euheterodonta</taxon>
        <taxon>Imparidentia</taxon>
        <taxon>Neoheterodontei</taxon>
        <taxon>Myida</taxon>
        <taxon>Myoidea</taxon>
        <taxon>Myidae</taxon>
        <taxon>Mya</taxon>
    </lineage>
</organism>